<evidence type="ECO:0000256" key="3">
    <source>
        <dbReference type="ARBA" id="ARBA00007739"/>
    </source>
</evidence>
<keyword evidence="8" id="KW-0378">Hydrolase</keyword>
<keyword evidence="7" id="KW-0808">Transferase</keyword>
<evidence type="ECO:0000256" key="9">
    <source>
        <dbReference type="ARBA" id="ARBA00022960"/>
    </source>
</evidence>
<sequence length="723" mass="79978">MRNSRKKPQESKRREPFRSPRLIGLDARLDSALYNFRFALGEFWENTTIFFRRFRVRGVRRLLVEVLDEGFTFGVGGAVLLLALAMPAFEETKKDWRAQDDFAVTFLDRYGNEIGRRGILHRDAVPIDELPDHVIKAVLGTEDRRFFDHIGIDFLGLSRAMTENMRANNVVQGGSTITQQLAKNLFLSNERTIERKIKEAFLALWLEVNMSKKEILRLYLDRAYMGGGTFGIAAASEFYFGKNIKDVSLAEGAMLAGLFKAPAKYAPHVNLPAARARANVVLTNMVQGGLMTEGQVVAARRNPAGVVDREEGESPDYFLDWAFEEVKKVAAGLPQHSLIVRTTLDRNIQKAAEEAIEFHLRQYGKEYQVTQSAAVVLANDGGVRALVGGRDYGESQFNRATKALRQAGSSFKPYVFAAAMEKGMTPRTVISDGPISWGNWSPRNYGRSFAGRVDLTTALVKSLNTVPVRLAKDYLTTAPIVALTKAMGIESPISSHKTMVLGTSGMTVMDQATGYNVFAGGGLAGTRHAFTQVLNHRGDVLWSWERDGPEPKRVLSEKAASEMNSMLVQVPEWGTGRRAALPMTRVAGKTGTTQSYRDAWFVGFTGNYTAAVWYGNDNFGPTRDMTGGILPAMTWQRMMNYAHQNIDLKPIPGIKDPFPAPAQIAKAKDAKDEAVPESQSLIGPPRILSSATTKALQELNQRFRSAPLLTAPAGRTRLSALER</sequence>
<comment type="catalytic activity">
    <reaction evidence="14">
        <text>[GlcNAc-(1-&gt;4)-Mur2Ac(oyl-L-Ala-gamma-D-Glu-L-Lys-D-Ala-D-Ala)](n)-di-trans,octa-cis-undecaprenyl diphosphate + beta-D-GlcNAc-(1-&gt;4)-Mur2Ac(oyl-L-Ala-gamma-D-Glu-L-Lys-D-Ala-D-Ala)-di-trans,octa-cis-undecaprenyl diphosphate = [GlcNAc-(1-&gt;4)-Mur2Ac(oyl-L-Ala-gamma-D-Glu-L-Lys-D-Ala-D-Ala)](n+1)-di-trans,octa-cis-undecaprenyl diphosphate + di-trans,octa-cis-undecaprenyl diphosphate + H(+)</text>
        <dbReference type="Rhea" id="RHEA:23708"/>
        <dbReference type="Rhea" id="RHEA-COMP:9602"/>
        <dbReference type="Rhea" id="RHEA-COMP:9603"/>
        <dbReference type="ChEBI" id="CHEBI:15378"/>
        <dbReference type="ChEBI" id="CHEBI:58405"/>
        <dbReference type="ChEBI" id="CHEBI:60033"/>
        <dbReference type="ChEBI" id="CHEBI:78435"/>
        <dbReference type="EC" id="2.4.99.28"/>
    </reaction>
</comment>
<dbReference type="InterPro" id="IPR001460">
    <property type="entry name" value="PCN-bd_Tpept"/>
</dbReference>
<dbReference type="AlphaFoldDB" id="A0A318T628"/>
<comment type="catalytic activity">
    <reaction evidence="13">
        <text>Preferential cleavage: (Ac)2-L-Lys-D-Ala-|-D-Ala. Also transpeptidation of peptidyl-alanyl moieties that are N-acyl substituents of D-alanine.</text>
        <dbReference type="EC" id="3.4.16.4"/>
    </reaction>
</comment>
<feature type="domain" description="Glycosyl transferase family 51" evidence="17">
    <location>
        <begin position="120"/>
        <end position="285"/>
    </location>
</feature>
<dbReference type="FunFam" id="1.10.3810.10:FF:000001">
    <property type="entry name" value="Penicillin-binding protein 1A"/>
    <property type="match status" value="1"/>
</dbReference>
<protein>
    <submittedName>
        <fullName evidence="18">Penicillin-binding protein 1A</fullName>
    </submittedName>
</protein>
<evidence type="ECO:0000256" key="14">
    <source>
        <dbReference type="ARBA" id="ARBA00049902"/>
    </source>
</evidence>
<evidence type="ECO:0000256" key="4">
    <source>
        <dbReference type="ARBA" id="ARBA00022645"/>
    </source>
</evidence>
<keyword evidence="15" id="KW-0472">Membrane</keyword>
<evidence type="ECO:0000256" key="15">
    <source>
        <dbReference type="SAM" id="Phobius"/>
    </source>
</evidence>
<dbReference type="GO" id="GO:0008955">
    <property type="term" value="F:peptidoglycan glycosyltransferase activity"/>
    <property type="evidence" value="ECO:0007669"/>
    <property type="project" value="UniProtKB-EC"/>
</dbReference>
<evidence type="ECO:0000256" key="2">
    <source>
        <dbReference type="ARBA" id="ARBA00007090"/>
    </source>
</evidence>
<dbReference type="InterPro" id="IPR036950">
    <property type="entry name" value="PBP_transglycosylase"/>
</dbReference>
<keyword evidence="10" id="KW-0573">Peptidoglycan synthesis</keyword>
<evidence type="ECO:0000256" key="8">
    <source>
        <dbReference type="ARBA" id="ARBA00022801"/>
    </source>
</evidence>
<dbReference type="GO" id="GO:0009002">
    <property type="term" value="F:serine-type D-Ala-D-Ala carboxypeptidase activity"/>
    <property type="evidence" value="ECO:0007669"/>
    <property type="project" value="UniProtKB-EC"/>
</dbReference>
<dbReference type="Gene3D" id="1.10.3810.10">
    <property type="entry name" value="Biosynthetic peptidoglycan transglycosylase-like"/>
    <property type="match status" value="1"/>
</dbReference>
<organism evidence="18 19">
    <name type="scientific">Phyllobacterium leguminum</name>
    <dbReference type="NCBI Taxonomy" id="314237"/>
    <lineage>
        <taxon>Bacteria</taxon>
        <taxon>Pseudomonadati</taxon>
        <taxon>Pseudomonadota</taxon>
        <taxon>Alphaproteobacteria</taxon>
        <taxon>Hyphomicrobiales</taxon>
        <taxon>Phyllobacteriaceae</taxon>
        <taxon>Phyllobacterium</taxon>
    </lineage>
</organism>
<comment type="similarity">
    <text evidence="2">In the C-terminal section; belongs to the transpeptidase family.</text>
</comment>
<dbReference type="EMBL" id="QJTF01000007">
    <property type="protein sequence ID" value="PYE88379.1"/>
    <property type="molecule type" value="Genomic_DNA"/>
</dbReference>
<feature type="transmembrane region" description="Helical" evidence="15">
    <location>
        <begin position="62"/>
        <end position="89"/>
    </location>
</feature>
<keyword evidence="15" id="KW-0812">Transmembrane</keyword>
<dbReference type="Proteomes" id="UP000247454">
    <property type="component" value="Unassembled WGS sequence"/>
</dbReference>
<evidence type="ECO:0000259" key="16">
    <source>
        <dbReference type="Pfam" id="PF00905"/>
    </source>
</evidence>
<dbReference type="RefSeq" id="WP_110750693.1">
    <property type="nucleotide sequence ID" value="NZ_QJTF01000007.1"/>
</dbReference>
<name>A0A318T628_9HYPH</name>
<dbReference type="GO" id="GO:0006508">
    <property type="term" value="P:proteolysis"/>
    <property type="evidence" value="ECO:0007669"/>
    <property type="project" value="UniProtKB-KW"/>
</dbReference>
<dbReference type="SUPFAM" id="SSF53955">
    <property type="entry name" value="Lysozyme-like"/>
    <property type="match status" value="1"/>
</dbReference>
<comment type="similarity">
    <text evidence="3">In the N-terminal section; belongs to the glycosyltransferase 51 family.</text>
</comment>
<evidence type="ECO:0000256" key="13">
    <source>
        <dbReference type="ARBA" id="ARBA00034000"/>
    </source>
</evidence>
<evidence type="ECO:0000256" key="12">
    <source>
        <dbReference type="ARBA" id="ARBA00023316"/>
    </source>
</evidence>
<evidence type="ECO:0000256" key="7">
    <source>
        <dbReference type="ARBA" id="ARBA00022679"/>
    </source>
</evidence>
<dbReference type="InterPro" id="IPR050396">
    <property type="entry name" value="Glycosyltr_51/Transpeptidase"/>
</dbReference>
<keyword evidence="6" id="KW-0328">Glycosyltransferase</keyword>
<evidence type="ECO:0000313" key="19">
    <source>
        <dbReference type="Proteomes" id="UP000247454"/>
    </source>
</evidence>
<comment type="caution">
    <text evidence="18">The sequence shown here is derived from an EMBL/GenBank/DDBJ whole genome shotgun (WGS) entry which is preliminary data.</text>
</comment>
<dbReference type="InterPro" id="IPR023346">
    <property type="entry name" value="Lysozyme-like_dom_sf"/>
</dbReference>
<keyword evidence="15" id="KW-1133">Transmembrane helix</keyword>
<dbReference type="PANTHER" id="PTHR32282:SF33">
    <property type="entry name" value="PEPTIDOGLYCAN GLYCOSYLTRANSFERASE"/>
    <property type="match status" value="1"/>
</dbReference>
<evidence type="ECO:0000256" key="6">
    <source>
        <dbReference type="ARBA" id="ARBA00022676"/>
    </source>
</evidence>
<dbReference type="NCBIfam" id="TIGR02074">
    <property type="entry name" value="PBP_1a_fam"/>
    <property type="match status" value="1"/>
</dbReference>
<evidence type="ECO:0000313" key="18">
    <source>
        <dbReference type="EMBL" id="PYE88379.1"/>
    </source>
</evidence>
<keyword evidence="12" id="KW-0961">Cell wall biogenesis/degradation</keyword>
<dbReference type="InterPro" id="IPR001264">
    <property type="entry name" value="Glyco_trans_51"/>
</dbReference>
<dbReference type="GO" id="GO:0030288">
    <property type="term" value="C:outer membrane-bounded periplasmic space"/>
    <property type="evidence" value="ECO:0007669"/>
    <property type="project" value="TreeGrafter"/>
</dbReference>
<dbReference type="GO" id="GO:0071555">
    <property type="term" value="P:cell wall organization"/>
    <property type="evidence" value="ECO:0007669"/>
    <property type="project" value="UniProtKB-KW"/>
</dbReference>
<accession>A0A318T628</accession>
<evidence type="ECO:0000256" key="11">
    <source>
        <dbReference type="ARBA" id="ARBA00023268"/>
    </source>
</evidence>
<keyword evidence="11" id="KW-0511">Multifunctional enzyme</keyword>
<dbReference type="Gene3D" id="3.40.710.10">
    <property type="entry name" value="DD-peptidase/beta-lactamase superfamily"/>
    <property type="match status" value="1"/>
</dbReference>
<dbReference type="GO" id="GO:0009252">
    <property type="term" value="P:peptidoglycan biosynthetic process"/>
    <property type="evidence" value="ECO:0007669"/>
    <property type="project" value="UniProtKB-UniPathway"/>
</dbReference>
<keyword evidence="5" id="KW-0645">Protease</keyword>
<dbReference type="OrthoDB" id="9766909at2"/>
<reference evidence="18 19" key="1">
    <citation type="submission" date="2018-06" db="EMBL/GenBank/DDBJ databases">
        <title>Genomic Encyclopedia of Type Strains, Phase III (KMG-III): the genomes of soil and plant-associated and newly described type strains.</title>
        <authorList>
            <person name="Whitman W."/>
        </authorList>
    </citation>
    <scope>NUCLEOTIDE SEQUENCE [LARGE SCALE GENOMIC DNA]</scope>
    <source>
        <strain evidence="18 19">ORS 1419</strain>
    </source>
</reference>
<evidence type="ECO:0000256" key="5">
    <source>
        <dbReference type="ARBA" id="ARBA00022670"/>
    </source>
</evidence>
<dbReference type="Pfam" id="PF00905">
    <property type="entry name" value="Transpeptidase"/>
    <property type="match status" value="1"/>
</dbReference>
<comment type="pathway">
    <text evidence="1">Cell wall biogenesis; peptidoglycan biosynthesis.</text>
</comment>
<gene>
    <name evidence="18" type="ORF">C7477_10721</name>
</gene>
<dbReference type="InterPro" id="IPR012338">
    <property type="entry name" value="Beta-lactam/transpept-like"/>
</dbReference>
<proteinExistence type="inferred from homology"/>
<keyword evidence="9" id="KW-0133">Cell shape</keyword>
<dbReference type="Pfam" id="PF00912">
    <property type="entry name" value="Transgly"/>
    <property type="match status" value="1"/>
</dbReference>
<dbReference type="GO" id="GO:0008360">
    <property type="term" value="P:regulation of cell shape"/>
    <property type="evidence" value="ECO:0007669"/>
    <property type="project" value="UniProtKB-KW"/>
</dbReference>
<evidence type="ECO:0000256" key="10">
    <source>
        <dbReference type="ARBA" id="ARBA00022984"/>
    </source>
</evidence>
<keyword evidence="19" id="KW-1185">Reference proteome</keyword>
<feature type="domain" description="Penicillin-binding protein transpeptidase" evidence="16">
    <location>
        <begin position="373"/>
        <end position="607"/>
    </location>
</feature>
<keyword evidence="4" id="KW-0121">Carboxypeptidase</keyword>
<dbReference type="UniPathway" id="UPA00219"/>
<dbReference type="GO" id="GO:0008658">
    <property type="term" value="F:penicillin binding"/>
    <property type="evidence" value="ECO:0007669"/>
    <property type="project" value="InterPro"/>
</dbReference>
<evidence type="ECO:0000259" key="17">
    <source>
        <dbReference type="Pfam" id="PF00912"/>
    </source>
</evidence>
<evidence type="ECO:0000256" key="1">
    <source>
        <dbReference type="ARBA" id="ARBA00004752"/>
    </source>
</evidence>
<dbReference type="PANTHER" id="PTHR32282">
    <property type="entry name" value="BINDING PROTEIN TRANSPEPTIDASE, PUTATIVE-RELATED"/>
    <property type="match status" value="1"/>
</dbReference>
<dbReference type="SUPFAM" id="SSF56601">
    <property type="entry name" value="beta-lactamase/transpeptidase-like"/>
    <property type="match status" value="1"/>
</dbReference>